<proteinExistence type="inferred from homology"/>
<evidence type="ECO:0000313" key="6">
    <source>
        <dbReference type="EMBL" id="CAF9918920.1"/>
    </source>
</evidence>
<dbReference type="PROSITE" id="PS51891">
    <property type="entry name" value="CENP_V_GFA"/>
    <property type="match status" value="1"/>
</dbReference>
<dbReference type="Gene3D" id="3.90.1590.10">
    <property type="entry name" value="glutathione-dependent formaldehyde- activating enzyme (gfa)"/>
    <property type="match status" value="1"/>
</dbReference>
<dbReference type="OrthoDB" id="5422068at2759"/>
<dbReference type="PANTHER" id="PTHR33337">
    <property type="entry name" value="GFA DOMAIN-CONTAINING PROTEIN"/>
    <property type="match status" value="1"/>
</dbReference>
<dbReference type="InterPro" id="IPR011057">
    <property type="entry name" value="Mss4-like_sf"/>
</dbReference>
<dbReference type="GO" id="GO:0046872">
    <property type="term" value="F:metal ion binding"/>
    <property type="evidence" value="ECO:0007669"/>
    <property type="project" value="UniProtKB-KW"/>
</dbReference>
<evidence type="ECO:0000256" key="1">
    <source>
        <dbReference type="ARBA" id="ARBA00005495"/>
    </source>
</evidence>
<sequence length="188" mass="20905">MDVKASCHCGGVQFLVAWPSEASTQLSSPYPDLLLPYLPGSSKNEEDGKWWLRANGTRYFAGICACKSCRLASGNEVQTWAFIPKVNLRQMNGDPIEFSMSTLKQYSSSKGVYRNFCGTCGATVFWHNDERPDLIDVSAGLLIAQSGVRAEELLEWATERVSFQEEAQNKALIATLNEGLRKWSGREI</sequence>
<keyword evidence="2" id="KW-0479">Metal-binding</keyword>
<dbReference type="GO" id="GO:0016846">
    <property type="term" value="F:carbon-sulfur lyase activity"/>
    <property type="evidence" value="ECO:0007669"/>
    <property type="project" value="InterPro"/>
</dbReference>
<dbReference type="Proteomes" id="UP000664521">
    <property type="component" value="Unassembled WGS sequence"/>
</dbReference>
<evidence type="ECO:0000256" key="3">
    <source>
        <dbReference type="ARBA" id="ARBA00022833"/>
    </source>
</evidence>
<comment type="similarity">
    <text evidence="1">Belongs to the Gfa family.</text>
</comment>
<reference evidence="6" key="1">
    <citation type="submission" date="2021-03" db="EMBL/GenBank/DDBJ databases">
        <authorList>
            <person name="Tagirdzhanova G."/>
        </authorList>
    </citation>
    <scope>NUCLEOTIDE SEQUENCE</scope>
</reference>
<keyword evidence="4" id="KW-0456">Lyase</keyword>
<organism evidence="6 7">
    <name type="scientific">Heterodermia speciosa</name>
    <dbReference type="NCBI Taxonomy" id="116794"/>
    <lineage>
        <taxon>Eukaryota</taxon>
        <taxon>Fungi</taxon>
        <taxon>Dikarya</taxon>
        <taxon>Ascomycota</taxon>
        <taxon>Pezizomycotina</taxon>
        <taxon>Lecanoromycetes</taxon>
        <taxon>OSLEUM clade</taxon>
        <taxon>Lecanoromycetidae</taxon>
        <taxon>Caliciales</taxon>
        <taxon>Physciaceae</taxon>
        <taxon>Heterodermia</taxon>
    </lineage>
</organism>
<evidence type="ECO:0000256" key="2">
    <source>
        <dbReference type="ARBA" id="ARBA00022723"/>
    </source>
</evidence>
<keyword evidence="3" id="KW-0862">Zinc</keyword>
<evidence type="ECO:0000256" key="4">
    <source>
        <dbReference type="ARBA" id="ARBA00023239"/>
    </source>
</evidence>
<evidence type="ECO:0000313" key="7">
    <source>
        <dbReference type="Proteomes" id="UP000664521"/>
    </source>
</evidence>
<gene>
    <name evidence="6" type="ORF">HETSPECPRED_003871</name>
</gene>
<dbReference type="SUPFAM" id="SSF51316">
    <property type="entry name" value="Mss4-like"/>
    <property type="match status" value="1"/>
</dbReference>
<accession>A0A8H3IKM3</accession>
<dbReference type="AlphaFoldDB" id="A0A8H3IKM3"/>
<dbReference type="EMBL" id="CAJPDS010000023">
    <property type="protein sequence ID" value="CAF9918920.1"/>
    <property type="molecule type" value="Genomic_DNA"/>
</dbReference>
<name>A0A8H3IKM3_9LECA</name>
<feature type="domain" description="CENP-V/GFA" evidence="5">
    <location>
        <begin position="38"/>
        <end position="157"/>
    </location>
</feature>
<dbReference type="InterPro" id="IPR006913">
    <property type="entry name" value="CENP-V/GFA"/>
</dbReference>
<dbReference type="PANTHER" id="PTHR33337:SF40">
    <property type="entry name" value="CENP-V_GFA DOMAIN-CONTAINING PROTEIN-RELATED"/>
    <property type="match status" value="1"/>
</dbReference>
<protein>
    <recommendedName>
        <fullName evidence="5">CENP-V/GFA domain-containing protein</fullName>
    </recommendedName>
</protein>
<keyword evidence="7" id="KW-1185">Reference proteome</keyword>
<dbReference type="Pfam" id="PF04828">
    <property type="entry name" value="GFA"/>
    <property type="match status" value="1"/>
</dbReference>
<evidence type="ECO:0000259" key="5">
    <source>
        <dbReference type="PROSITE" id="PS51891"/>
    </source>
</evidence>
<comment type="caution">
    <text evidence="6">The sequence shown here is derived from an EMBL/GenBank/DDBJ whole genome shotgun (WGS) entry which is preliminary data.</text>
</comment>